<proteinExistence type="inferred from homology"/>
<dbReference type="CDD" id="cd00586">
    <property type="entry name" value="4HBT"/>
    <property type="match status" value="1"/>
</dbReference>
<sequence length="287" mass="32749">MGFWMWCLGLILGLNLKNLPFMWHFRFFGALAVGYLTRRRSRYALQQHHVILPAVVKSRSPATEGDFNIHKSNSTYITDLDVSRAHLSGLLFGPFFLQNTFSMRCNLIVSAIACTFHREIKPFQPYEICTRVASWDDKWIYMVTHFVDNSTVGPRRYVVQQADATMESKPGGPARHKTEQTKTVFASAVTRMVFKRGRLTVPPDRALEICGLLSTADSTTASSNLDTGTGTTDSAAGFGFRELKLREMISYKETNLPIVRLERGWDAVRELFREEQLVLAEYVDFMW</sequence>
<dbReference type="Proteomes" id="UP001143548">
    <property type="component" value="Unassembled WGS sequence"/>
</dbReference>
<dbReference type="InterPro" id="IPR029069">
    <property type="entry name" value="HotDog_dom_sf"/>
</dbReference>
<dbReference type="PANTHER" id="PTHR12475">
    <property type="match status" value="1"/>
</dbReference>
<name>A0A9W5YYD0_9EURO</name>
<comment type="similarity">
    <text evidence="1">Belongs to the lcsJ thioesterase family.</text>
</comment>
<comment type="caution">
    <text evidence="2">The sequence shown here is derived from an EMBL/GenBank/DDBJ whole genome shotgun (WGS) entry which is preliminary data.</text>
</comment>
<evidence type="ECO:0000256" key="1">
    <source>
        <dbReference type="ARBA" id="ARBA00038476"/>
    </source>
</evidence>
<dbReference type="InterPro" id="IPR051490">
    <property type="entry name" value="THEM6_lcsJ_thioesterase"/>
</dbReference>
<dbReference type="PANTHER" id="PTHR12475:SF4">
    <property type="entry name" value="PROTEIN THEM6"/>
    <property type="match status" value="1"/>
</dbReference>
<organism evidence="2 3">
    <name type="scientific">Aspergillus brasiliensis</name>
    <dbReference type="NCBI Taxonomy" id="319629"/>
    <lineage>
        <taxon>Eukaryota</taxon>
        <taxon>Fungi</taxon>
        <taxon>Dikarya</taxon>
        <taxon>Ascomycota</taxon>
        <taxon>Pezizomycotina</taxon>
        <taxon>Eurotiomycetes</taxon>
        <taxon>Eurotiomycetidae</taxon>
        <taxon>Eurotiales</taxon>
        <taxon>Aspergillaceae</taxon>
        <taxon>Aspergillus</taxon>
        <taxon>Aspergillus subgen. Circumdati</taxon>
    </lineage>
</organism>
<dbReference type="SUPFAM" id="SSF54637">
    <property type="entry name" value="Thioesterase/thiol ester dehydrase-isomerase"/>
    <property type="match status" value="1"/>
</dbReference>
<dbReference type="EMBL" id="BROQ01000123">
    <property type="protein sequence ID" value="GKZ25800.1"/>
    <property type="molecule type" value="Genomic_DNA"/>
</dbReference>
<dbReference type="AlphaFoldDB" id="A0A9W5YYD0"/>
<protein>
    <submittedName>
        <fullName evidence="2">Thioesterase super member 6</fullName>
    </submittedName>
</protein>
<evidence type="ECO:0000313" key="2">
    <source>
        <dbReference type="EMBL" id="GKZ25800.1"/>
    </source>
</evidence>
<gene>
    <name evidence="2" type="ORF">AbraCBS73388_001611</name>
</gene>
<dbReference type="Pfam" id="PF13279">
    <property type="entry name" value="4HBT_2"/>
    <property type="match status" value="1"/>
</dbReference>
<accession>A0A9W5YYD0</accession>
<reference evidence="2" key="1">
    <citation type="submission" date="2022-07" db="EMBL/GenBank/DDBJ databases">
        <title>Taxonomy of Aspergillus series Nigri: significant species reduction supported by multi-species coalescent approaches.</title>
        <authorList>
            <person name="Bian C."/>
            <person name="Kusuya Y."/>
            <person name="Sklenar F."/>
            <person name="D'hooge E."/>
            <person name="Yaguchi T."/>
            <person name="Takahashi H."/>
            <person name="Hubka V."/>
        </authorList>
    </citation>
    <scope>NUCLEOTIDE SEQUENCE</scope>
    <source>
        <strain evidence="2">CBS 733.88</strain>
    </source>
</reference>
<evidence type="ECO:0000313" key="3">
    <source>
        <dbReference type="Proteomes" id="UP001143548"/>
    </source>
</evidence>